<keyword evidence="4" id="KW-0472">Membrane</keyword>
<dbReference type="InterPro" id="IPR036770">
    <property type="entry name" value="Ankyrin_rpt-contain_sf"/>
</dbReference>
<dbReference type="SMART" id="SM00248">
    <property type="entry name" value="ANK"/>
    <property type="match status" value="9"/>
</dbReference>
<protein>
    <submittedName>
        <fullName evidence="5">Uncharacterized protein</fullName>
    </submittedName>
</protein>
<gene>
    <name evidence="5" type="ORF">EDM02_03820</name>
</gene>
<dbReference type="InterPro" id="IPR046341">
    <property type="entry name" value="SET_dom_sf"/>
</dbReference>
<keyword evidence="6" id="KW-1185">Reference proteome</keyword>
<keyword evidence="4" id="KW-1133">Transmembrane helix</keyword>
<dbReference type="PROSITE" id="PS50297">
    <property type="entry name" value="ANK_REP_REGION"/>
    <property type="match status" value="1"/>
</dbReference>
<organism evidence="5 6">
    <name type="scientific">Candidatus Cardinium hertigii</name>
    <dbReference type="NCBI Taxonomy" id="247481"/>
    <lineage>
        <taxon>Bacteria</taxon>
        <taxon>Pseudomonadati</taxon>
        <taxon>Bacteroidota</taxon>
        <taxon>Cytophagia</taxon>
        <taxon>Cytophagales</taxon>
        <taxon>Amoebophilaceae</taxon>
        <taxon>Candidatus Cardinium</taxon>
    </lineage>
</organism>
<dbReference type="PROSITE" id="PS50088">
    <property type="entry name" value="ANK_REPEAT"/>
    <property type="match status" value="2"/>
</dbReference>
<sequence length="765" mass="87746">MLNQYVTKIVKAYKFIFLCYMAHCICSCANQYQMMFPFQQTYQAVQQPVAGTEVASCCYALFTAAEKGHVSCAKCLLKQNPALINEKDVEGYTVLHLAARNDRIDCLKFFLNLKPDLINEKNHHHETALHAAMRYSNFEKYQCLNEHTDRNRETTRDRMIEALAYGGLECLKILLERAPALINEKNRCDETALHLAAQFGRLKSLEILVDRAPALINERDRSDDTALCCAIRGDVIVDFQEILIKRRAEPIFPFANQFSGLNRLKCLEILVNKTPPALINKKNKYGYTALRYAVRGDSMDFVRVLLEHPQACIWINETDDQGKTALDYVISFGKKVYVELLLSKRANITPFALYFAAKGDNNNSYCYGSYEDVYKKRSGHQFDYLRILLKANPSCINVKDRMGRTALHLAAQDGHIDALWTLLRLNPKLLIINAKDHNGKTALDYAIISGEKECIELLNDAAIAERNSNADEAMDVDETISEIKPEPKSPNIVDPEARIELGDNAQEKLAALKRKRKMRKNAFEDNKLRYYYCPNDTSKGSYQKLKKESAWLDEKFDDFYNEFFSKEKTYKDDLVEIQKIDREDSRVSLRNQDKLVATKSIPAYTVLGIYVGKYLFTDDETNSITLSKDIEKEMDYMRERGVSFKKCSNLSGKLNNYGFNVPMPGTSSMMVSGYGRGNPLIKINAYYDYRGDPQLEEELKKKINVESHCVRSNQIHDGYLPFVLLYTNKDIQAGDEFLLDYGKDYWTTKECLDLTNLEEEEEGIF</sequence>
<feature type="repeat" description="ANK" evidence="3">
    <location>
        <begin position="90"/>
        <end position="122"/>
    </location>
</feature>
<evidence type="ECO:0000256" key="2">
    <source>
        <dbReference type="ARBA" id="ARBA00023043"/>
    </source>
</evidence>
<dbReference type="PANTHER" id="PTHR24198:SF165">
    <property type="entry name" value="ANKYRIN REPEAT-CONTAINING PROTEIN-RELATED"/>
    <property type="match status" value="1"/>
</dbReference>
<dbReference type="Pfam" id="PF12796">
    <property type="entry name" value="Ank_2"/>
    <property type="match status" value="4"/>
</dbReference>
<keyword evidence="2 3" id="KW-0040">ANK repeat</keyword>
<dbReference type="EMBL" id="RARA01000025">
    <property type="protein sequence ID" value="ROT47251.1"/>
    <property type="molecule type" value="Genomic_DNA"/>
</dbReference>
<dbReference type="Proteomes" id="UP000270927">
    <property type="component" value="Unassembled WGS sequence"/>
</dbReference>
<dbReference type="AlphaFoldDB" id="A0A3N2QBX5"/>
<evidence type="ECO:0000256" key="1">
    <source>
        <dbReference type="ARBA" id="ARBA00022737"/>
    </source>
</evidence>
<evidence type="ECO:0000313" key="5">
    <source>
        <dbReference type="EMBL" id="ROT47251.1"/>
    </source>
</evidence>
<dbReference type="SUPFAM" id="SSF48403">
    <property type="entry name" value="Ankyrin repeat"/>
    <property type="match status" value="1"/>
</dbReference>
<dbReference type="InterPro" id="IPR002110">
    <property type="entry name" value="Ankyrin_rpt"/>
</dbReference>
<keyword evidence="4" id="KW-0812">Transmembrane</keyword>
<dbReference type="OrthoDB" id="5657095at2"/>
<feature type="transmembrane region" description="Helical" evidence="4">
    <location>
        <begin position="12"/>
        <end position="32"/>
    </location>
</feature>
<dbReference type="PANTHER" id="PTHR24198">
    <property type="entry name" value="ANKYRIN REPEAT AND PROTEIN KINASE DOMAIN-CONTAINING PROTEIN"/>
    <property type="match status" value="1"/>
</dbReference>
<dbReference type="Gene3D" id="1.25.40.20">
    <property type="entry name" value="Ankyrin repeat-containing domain"/>
    <property type="match status" value="4"/>
</dbReference>
<dbReference type="Gene3D" id="2.170.270.10">
    <property type="entry name" value="SET domain"/>
    <property type="match status" value="1"/>
</dbReference>
<feature type="repeat" description="ANK" evidence="3">
    <location>
        <begin position="402"/>
        <end position="434"/>
    </location>
</feature>
<evidence type="ECO:0000256" key="3">
    <source>
        <dbReference type="PROSITE-ProRule" id="PRU00023"/>
    </source>
</evidence>
<keyword evidence="1" id="KW-0677">Repeat</keyword>
<reference evidence="5 6" key="1">
    <citation type="submission" date="2018-09" db="EMBL/GenBank/DDBJ databases">
        <title>Comparative Genomics of Wolbachia-Cardinium Dual Endosymbiosis in a Plant-Parasitic Nematode.</title>
        <authorList>
            <person name="Brown A.M.V."/>
            <person name="Wasala S.K."/>
            <person name="Howe D.K."/>
            <person name="Peetz A.B."/>
            <person name="Zasada I.A."/>
            <person name="Denver D.R."/>
        </authorList>
    </citation>
    <scope>NUCLEOTIDE SEQUENCE [LARGE SCALE GENOMIC DNA]</scope>
    <source>
        <strain evidence="5 6">Pp_1</strain>
    </source>
</reference>
<comment type="caution">
    <text evidence="5">The sequence shown here is derived from an EMBL/GenBank/DDBJ whole genome shotgun (WGS) entry which is preliminary data.</text>
</comment>
<evidence type="ECO:0000256" key="4">
    <source>
        <dbReference type="SAM" id="Phobius"/>
    </source>
</evidence>
<name>A0A3N2QBX5_9BACT</name>
<proteinExistence type="predicted"/>
<dbReference type="SUPFAM" id="SSF82199">
    <property type="entry name" value="SET domain"/>
    <property type="match status" value="1"/>
</dbReference>
<accession>A0A3N2QBX5</accession>
<evidence type="ECO:0000313" key="6">
    <source>
        <dbReference type="Proteomes" id="UP000270927"/>
    </source>
</evidence>